<evidence type="ECO:0000256" key="4">
    <source>
        <dbReference type="ARBA" id="ARBA00022989"/>
    </source>
</evidence>
<dbReference type="GO" id="GO:0043022">
    <property type="term" value="F:ribosome binding"/>
    <property type="evidence" value="ECO:0007669"/>
    <property type="project" value="InterPro"/>
</dbReference>
<dbReference type="GO" id="GO:0030003">
    <property type="term" value="P:intracellular monoatomic cation homeostasis"/>
    <property type="evidence" value="ECO:0007669"/>
    <property type="project" value="TreeGrafter"/>
</dbReference>
<dbReference type="GO" id="GO:0005743">
    <property type="term" value="C:mitochondrial inner membrane"/>
    <property type="evidence" value="ECO:0007669"/>
    <property type="project" value="UniProtKB-SubCell"/>
</dbReference>
<evidence type="ECO:0000256" key="8">
    <source>
        <dbReference type="SAM" id="Phobius"/>
    </source>
</evidence>
<feature type="domain" description="Letm1 RBD" evidence="9">
    <location>
        <begin position="195"/>
        <end position="385"/>
    </location>
</feature>
<evidence type="ECO:0000259" key="9">
    <source>
        <dbReference type="PROSITE" id="PS51758"/>
    </source>
</evidence>
<protein>
    <recommendedName>
        <fullName evidence="9">Letm1 RBD domain-containing protein</fullName>
    </recommendedName>
</protein>
<accession>A0A3S1BPC0</accession>
<proteinExistence type="predicted"/>
<dbReference type="PANTHER" id="PTHR14009:SF13">
    <property type="entry name" value="LETM1 DOMAIN-CONTAINING PROTEIN 1"/>
    <property type="match status" value="1"/>
</dbReference>
<dbReference type="Proteomes" id="UP000271974">
    <property type="component" value="Unassembled WGS sequence"/>
</dbReference>
<keyword evidence="6 8" id="KW-0472">Membrane</keyword>
<evidence type="ECO:0000256" key="6">
    <source>
        <dbReference type="ARBA" id="ARBA00023136"/>
    </source>
</evidence>
<gene>
    <name evidence="10" type="ORF">EGW08_020607</name>
</gene>
<keyword evidence="3" id="KW-0999">Mitochondrion inner membrane</keyword>
<comment type="caution">
    <text evidence="10">The sequence shown here is derived from an EMBL/GenBank/DDBJ whole genome shotgun (WGS) entry which is preliminary data.</text>
</comment>
<dbReference type="PANTHER" id="PTHR14009">
    <property type="entry name" value="LEUCINE ZIPPER-EF-HAND CONTAINING TRANSMEMBRANE PROTEIN"/>
    <property type="match status" value="1"/>
</dbReference>
<feature type="transmembrane region" description="Helical" evidence="8">
    <location>
        <begin position="156"/>
        <end position="178"/>
    </location>
</feature>
<dbReference type="EMBL" id="RQTK01001185">
    <property type="protein sequence ID" value="RUS71628.1"/>
    <property type="molecule type" value="Genomic_DNA"/>
</dbReference>
<dbReference type="InterPro" id="IPR033122">
    <property type="entry name" value="LETM1-like_RBD"/>
</dbReference>
<evidence type="ECO:0000313" key="11">
    <source>
        <dbReference type="Proteomes" id="UP000271974"/>
    </source>
</evidence>
<name>A0A3S1BPC0_ELYCH</name>
<dbReference type="PROSITE" id="PS51758">
    <property type="entry name" value="LETM1_RBD"/>
    <property type="match status" value="1"/>
</dbReference>
<evidence type="ECO:0000256" key="1">
    <source>
        <dbReference type="ARBA" id="ARBA00004434"/>
    </source>
</evidence>
<dbReference type="OrthoDB" id="73691at2759"/>
<evidence type="ECO:0000256" key="3">
    <source>
        <dbReference type="ARBA" id="ARBA00022792"/>
    </source>
</evidence>
<keyword evidence="11" id="KW-1185">Reference proteome</keyword>
<reference evidence="10 11" key="1">
    <citation type="submission" date="2019-01" db="EMBL/GenBank/DDBJ databases">
        <title>A draft genome assembly of the solar-powered sea slug Elysia chlorotica.</title>
        <authorList>
            <person name="Cai H."/>
            <person name="Li Q."/>
            <person name="Fang X."/>
            <person name="Li J."/>
            <person name="Curtis N.E."/>
            <person name="Altenburger A."/>
            <person name="Shibata T."/>
            <person name="Feng M."/>
            <person name="Maeda T."/>
            <person name="Schwartz J.A."/>
            <person name="Shigenobu S."/>
            <person name="Lundholm N."/>
            <person name="Nishiyama T."/>
            <person name="Yang H."/>
            <person name="Hasebe M."/>
            <person name="Li S."/>
            <person name="Pierce S.K."/>
            <person name="Wang J."/>
        </authorList>
    </citation>
    <scope>NUCLEOTIDE SEQUENCE [LARGE SCALE GENOMIC DNA]</scope>
    <source>
        <strain evidence="10">EC2010</strain>
        <tissue evidence="10">Whole organism of an adult</tissue>
    </source>
</reference>
<dbReference type="InterPro" id="IPR044202">
    <property type="entry name" value="LETM1/MDM38-like"/>
</dbReference>
<dbReference type="AlphaFoldDB" id="A0A3S1BPC0"/>
<keyword evidence="2 8" id="KW-0812">Transmembrane</keyword>
<evidence type="ECO:0000313" key="10">
    <source>
        <dbReference type="EMBL" id="RUS71628.1"/>
    </source>
</evidence>
<keyword evidence="5 7" id="KW-0496">Mitochondrion</keyword>
<feature type="non-terminal residue" evidence="10">
    <location>
        <position position="1"/>
    </location>
</feature>
<dbReference type="Pfam" id="PF07766">
    <property type="entry name" value="LETM1_RBD"/>
    <property type="match status" value="1"/>
</dbReference>
<dbReference type="STRING" id="188477.A0A3S1BPC0"/>
<evidence type="ECO:0000256" key="7">
    <source>
        <dbReference type="PROSITE-ProRule" id="PRU01094"/>
    </source>
</evidence>
<keyword evidence="4 8" id="KW-1133">Transmembrane helix</keyword>
<sequence length="385" mass="44484">VRLFFSPFRQGLSHATCVATFNRFHTHHIYPANNNIKYTVPSPILCCQCQSLRSHENRFFSTKEPEDKIKVPSRPRQYALSKLVVFLSDSIDKLENRLPRAYQVYKTARTGIRSFIGDAREFYRITKGLWSGKSLSELSRKDLELYRQCSNDLPKMSIALLISLAPGGVLIFPLAYMFPRLLLSHHFWTPQQKEEFLQRKLSNQLKHYHKVLRLLERKMLGIPSQEGRLNLQKVLRKLDTGTTVPADEVLGLHGEQMFEGRPFGMDFLSLRHRYHLGKSLGLPFRKSQMVRSALLLHFIDMAMIREGWRGMSDEELDRACIWRGLNPQGLTEDEKVDYLHSWTAVSSVIHEPSVSLLLHLPVLLSYSHPSNQKFLKPDLSKNSGE</sequence>
<comment type="subcellular location">
    <subcellularLocation>
        <location evidence="1">Mitochondrion inner membrane</location>
        <topology evidence="1">Single-pass membrane protein</topology>
    </subcellularLocation>
</comment>
<organism evidence="10 11">
    <name type="scientific">Elysia chlorotica</name>
    <name type="common">Eastern emerald elysia</name>
    <name type="synonym">Sea slug</name>
    <dbReference type="NCBI Taxonomy" id="188477"/>
    <lineage>
        <taxon>Eukaryota</taxon>
        <taxon>Metazoa</taxon>
        <taxon>Spiralia</taxon>
        <taxon>Lophotrochozoa</taxon>
        <taxon>Mollusca</taxon>
        <taxon>Gastropoda</taxon>
        <taxon>Heterobranchia</taxon>
        <taxon>Euthyneura</taxon>
        <taxon>Panpulmonata</taxon>
        <taxon>Sacoglossa</taxon>
        <taxon>Placobranchoidea</taxon>
        <taxon>Plakobranchidae</taxon>
        <taxon>Elysia</taxon>
    </lineage>
</organism>
<evidence type="ECO:0000256" key="2">
    <source>
        <dbReference type="ARBA" id="ARBA00022692"/>
    </source>
</evidence>
<evidence type="ECO:0000256" key="5">
    <source>
        <dbReference type="ARBA" id="ARBA00023128"/>
    </source>
</evidence>